<dbReference type="EMBL" id="UYIG01000174">
    <property type="protein sequence ID" value="VDG30185.1"/>
    <property type="molecule type" value="Genomic_DNA"/>
</dbReference>
<evidence type="ECO:0000256" key="1">
    <source>
        <dbReference type="SAM" id="MobiDB-lite"/>
    </source>
</evidence>
<feature type="compositionally biased region" description="Basic and acidic residues" evidence="1">
    <location>
        <begin position="110"/>
        <end position="119"/>
    </location>
</feature>
<gene>
    <name evidence="2" type="ORF">MUDAN_MDHGFNIF_01738</name>
</gene>
<accession>A0A660EB00</accession>
<dbReference type="AlphaFoldDB" id="A0A660EB00"/>
<sequence length="155" mass="17055">MDESKPMINFDLSEIADGRLQSKFNKEMKRVITNLLDPNTDAKKKRSVTVKVTLTPSKKDRLVDIDIDVKSALAPEIGVSTLMMVGRDVNTGEVAANELKSGTPGQTYFDGKDGKVKLDDGTPVEKVEAQEAAKQATQQEDKTNTGVIDFQRKQN</sequence>
<reference evidence="2 3" key="1">
    <citation type="submission" date="2018-11" db="EMBL/GenBank/DDBJ databases">
        <authorList>
            <person name="Wuyts S."/>
        </authorList>
    </citation>
    <scope>NUCLEOTIDE SEQUENCE [LARGE SCALE GENOMIC DNA]</scope>
    <source>
        <strain evidence="2">Lactobacillus mudanjiangensis AMBF249</strain>
    </source>
</reference>
<evidence type="ECO:0000313" key="3">
    <source>
        <dbReference type="Proteomes" id="UP000289996"/>
    </source>
</evidence>
<keyword evidence="3" id="KW-1185">Reference proteome</keyword>
<feature type="region of interest" description="Disordered" evidence="1">
    <location>
        <begin position="128"/>
        <end position="155"/>
    </location>
</feature>
<protein>
    <submittedName>
        <fullName evidence="2">Replication terminator protein [Lactobacillus allii]</fullName>
    </submittedName>
</protein>
<dbReference type="OrthoDB" id="1956472at2"/>
<proteinExistence type="predicted"/>
<organism evidence="2 3">
    <name type="scientific">Lactiplantibacillus mudanjiangensis</name>
    <dbReference type="NCBI Taxonomy" id="1296538"/>
    <lineage>
        <taxon>Bacteria</taxon>
        <taxon>Bacillati</taxon>
        <taxon>Bacillota</taxon>
        <taxon>Bacilli</taxon>
        <taxon>Lactobacillales</taxon>
        <taxon>Lactobacillaceae</taxon>
        <taxon>Lactiplantibacillus</taxon>
    </lineage>
</organism>
<feature type="region of interest" description="Disordered" evidence="1">
    <location>
        <begin position="100"/>
        <end position="119"/>
    </location>
</feature>
<dbReference type="RefSeq" id="WP_130846871.1">
    <property type="nucleotide sequence ID" value="NZ_UYIE01000035.1"/>
</dbReference>
<dbReference type="Proteomes" id="UP000289996">
    <property type="component" value="Unassembled WGS sequence"/>
</dbReference>
<evidence type="ECO:0000313" key="2">
    <source>
        <dbReference type="EMBL" id="VDG30185.1"/>
    </source>
</evidence>
<name>A0A660EB00_9LACO</name>